<evidence type="ECO:0000256" key="1">
    <source>
        <dbReference type="ARBA" id="ARBA00022676"/>
    </source>
</evidence>
<keyword evidence="1" id="KW-0328">Glycosyltransferase</keyword>
<dbReference type="OrthoDB" id="433681at2"/>
<evidence type="ECO:0000313" key="3">
    <source>
        <dbReference type="EMBL" id="TCV83442.1"/>
    </source>
</evidence>
<protein>
    <submittedName>
        <fullName evidence="3">N-acetylglucosaminyldiphosphoundecaprenol N-acetyl-beta-D-mannosaminyltransferase</fullName>
    </submittedName>
</protein>
<dbReference type="GO" id="GO:0016758">
    <property type="term" value="F:hexosyltransferase activity"/>
    <property type="evidence" value="ECO:0007669"/>
    <property type="project" value="TreeGrafter"/>
</dbReference>
<dbReference type="PANTHER" id="PTHR34136">
    <property type="match status" value="1"/>
</dbReference>
<comment type="caution">
    <text evidence="3">The sequence shown here is derived from an EMBL/GenBank/DDBJ whole genome shotgun (WGS) entry which is preliminary data.</text>
</comment>
<dbReference type="RefSeq" id="WP_124947228.1">
    <property type="nucleotide sequence ID" value="NZ_BHVT01000069.1"/>
</dbReference>
<dbReference type="InterPro" id="IPR004629">
    <property type="entry name" value="WecG_TagA_CpsF"/>
</dbReference>
<dbReference type="Pfam" id="PF03808">
    <property type="entry name" value="Glyco_tran_WecG"/>
    <property type="match status" value="1"/>
</dbReference>
<dbReference type="CDD" id="cd06533">
    <property type="entry name" value="Glyco_transf_WecG_TagA"/>
    <property type="match status" value="1"/>
</dbReference>
<name>A0A4R3XWN2_9PROT</name>
<reference evidence="3 4" key="1">
    <citation type="submission" date="2019-03" db="EMBL/GenBank/DDBJ databases">
        <title>Genomic Encyclopedia of Type Strains, Phase IV (KMG-IV): sequencing the most valuable type-strain genomes for metagenomic binning, comparative biology and taxonomic classification.</title>
        <authorList>
            <person name="Goeker M."/>
        </authorList>
    </citation>
    <scope>NUCLEOTIDE SEQUENCE [LARGE SCALE GENOMIC DNA]</scope>
    <source>
        <strain evidence="3 4">DSM 100309</strain>
    </source>
</reference>
<keyword evidence="2 3" id="KW-0808">Transferase</keyword>
<keyword evidence="4" id="KW-1185">Reference proteome</keyword>
<organism evidence="3 4">
    <name type="scientific">Sulfurirhabdus autotrophica</name>
    <dbReference type="NCBI Taxonomy" id="1706046"/>
    <lineage>
        <taxon>Bacteria</taxon>
        <taxon>Pseudomonadati</taxon>
        <taxon>Pseudomonadota</taxon>
        <taxon>Betaproteobacteria</taxon>
        <taxon>Nitrosomonadales</taxon>
        <taxon>Sulfuricellaceae</taxon>
        <taxon>Sulfurirhabdus</taxon>
    </lineage>
</organism>
<accession>A0A4R3XWN2</accession>
<dbReference type="Proteomes" id="UP000295367">
    <property type="component" value="Unassembled WGS sequence"/>
</dbReference>
<dbReference type="PANTHER" id="PTHR34136:SF1">
    <property type="entry name" value="UDP-N-ACETYL-D-MANNOSAMINURONIC ACID TRANSFERASE"/>
    <property type="match status" value="1"/>
</dbReference>
<dbReference type="EMBL" id="SMCO01000015">
    <property type="protein sequence ID" value="TCV83442.1"/>
    <property type="molecule type" value="Genomic_DNA"/>
</dbReference>
<gene>
    <name evidence="3" type="ORF">EDC63_11567</name>
</gene>
<evidence type="ECO:0000313" key="4">
    <source>
        <dbReference type="Proteomes" id="UP000295367"/>
    </source>
</evidence>
<evidence type="ECO:0000256" key="2">
    <source>
        <dbReference type="ARBA" id="ARBA00022679"/>
    </source>
</evidence>
<proteinExistence type="predicted"/>
<dbReference type="AlphaFoldDB" id="A0A4R3XWN2"/>
<dbReference type="NCBIfam" id="TIGR00696">
    <property type="entry name" value="wecG_tagA_cpsF"/>
    <property type="match status" value="1"/>
</dbReference>
<sequence>MFERIEVLGVPIDRVNMEQSIDWVDQTITGDKPEVIYSLNSEIVVMAQNNPLFLNLLRDGGLLIPDGIGVIVAAKWLGLGLLEQVPGCELMPAICESAARKGYSIFLFGAAPDVNVKAQEVLRERFPGICIAGARDGYVKDEEMPQLINEINSSGAQVLFVALGCPRQELWVEKYLPLLNVKVCQVVGGTFDVIAGTVKRAPLIFRKMNLEWFYRLASQPKRIFRQTALIKFVSQVARKRLGLF</sequence>